<keyword evidence="1" id="KW-0597">Phosphoprotein</keyword>
<dbReference type="Proteomes" id="UP000317371">
    <property type="component" value="Unassembled WGS sequence"/>
</dbReference>
<feature type="modified residue" description="4-aspartylphosphate" evidence="1">
    <location>
        <position position="73"/>
    </location>
</feature>
<dbReference type="SUPFAM" id="SSF52172">
    <property type="entry name" value="CheY-like"/>
    <property type="match status" value="1"/>
</dbReference>
<dbReference type="PANTHER" id="PTHR44520:SF1">
    <property type="entry name" value="TWO-COMPONENT SYSTEM REGULATORY PROTEIN"/>
    <property type="match status" value="1"/>
</dbReference>
<dbReference type="InterPro" id="IPR052893">
    <property type="entry name" value="TCS_response_regulator"/>
</dbReference>
<dbReference type="Gene3D" id="3.40.50.2300">
    <property type="match status" value="1"/>
</dbReference>
<sequence>MPTRQKPEQAFRILLVEDDPAHAELLRRGLEPQIHGYNLQHLTNGEAALDYLFRRGPYSQDPNSPRPHLILLDLRLPRLDGLEVLQHIKQSTELRRIPVVILTTSSAERDVAQAYDRHANSYLVKPVEFAQLRELLQAVGHYWSSVNYFPWP</sequence>
<dbReference type="InterPro" id="IPR011006">
    <property type="entry name" value="CheY-like_superfamily"/>
</dbReference>
<dbReference type="InterPro" id="IPR001789">
    <property type="entry name" value="Sig_transdc_resp-reg_receiver"/>
</dbReference>
<feature type="domain" description="Response regulatory" evidence="2">
    <location>
        <begin position="12"/>
        <end position="140"/>
    </location>
</feature>
<name>A0A540VC58_9CHLR</name>
<dbReference type="PROSITE" id="PS50110">
    <property type="entry name" value="RESPONSE_REGULATORY"/>
    <property type="match status" value="1"/>
</dbReference>
<dbReference type="Pfam" id="PF00072">
    <property type="entry name" value="Response_reg"/>
    <property type="match status" value="1"/>
</dbReference>
<proteinExistence type="predicted"/>
<evidence type="ECO:0000313" key="4">
    <source>
        <dbReference type="Proteomes" id="UP000317371"/>
    </source>
</evidence>
<comment type="caution">
    <text evidence="3">The sequence shown here is derived from an EMBL/GenBank/DDBJ whole genome shotgun (WGS) entry which is preliminary data.</text>
</comment>
<dbReference type="PANTHER" id="PTHR44520">
    <property type="entry name" value="RESPONSE REGULATOR RCP1-RELATED"/>
    <property type="match status" value="1"/>
</dbReference>
<evidence type="ECO:0000313" key="3">
    <source>
        <dbReference type="EMBL" id="TQE94302.1"/>
    </source>
</evidence>
<dbReference type="AlphaFoldDB" id="A0A540VC58"/>
<protein>
    <submittedName>
        <fullName evidence="3">Response regulator</fullName>
    </submittedName>
</protein>
<evidence type="ECO:0000259" key="2">
    <source>
        <dbReference type="PROSITE" id="PS50110"/>
    </source>
</evidence>
<dbReference type="InParanoid" id="A0A540VC58"/>
<reference evidence="3 4" key="1">
    <citation type="submission" date="2019-06" db="EMBL/GenBank/DDBJ databases">
        <title>Genome sequence of Litorilinea aerophila BAA-2444.</title>
        <authorList>
            <person name="Maclea K.S."/>
            <person name="Maurais E.G."/>
            <person name="Iannazzi L.C."/>
        </authorList>
    </citation>
    <scope>NUCLEOTIDE SEQUENCE [LARGE SCALE GENOMIC DNA]</scope>
    <source>
        <strain evidence="3 4">ATCC BAA-2444</strain>
    </source>
</reference>
<dbReference type="CDD" id="cd17557">
    <property type="entry name" value="REC_Rcp-like"/>
    <property type="match status" value="1"/>
</dbReference>
<dbReference type="RefSeq" id="WP_141611408.1">
    <property type="nucleotide sequence ID" value="NZ_VIGC02000025.1"/>
</dbReference>
<dbReference type="EMBL" id="VIGC01000025">
    <property type="protein sequence ID" value="TQE94302.1"/>
    <property type="molecule type" value="Genomic_DNA"/>
</dbReference>
<gene>
    <name evidence="3" type="ORF">FKZ61_17275</name>
</gene>
<dbReference type="GO" id="GO:0000160">
    <property type="term" value="P:phosphorelay signal transduction system"/>
    <property type="evidence" value="ECO:0007669"/>
    <property type="project" value="InterPro"/>
</dbReference>
<dbReference type="OrthoDB" id="9793549at2"/>
<accession>A0A540VC58</accession>
<keyword evidence="4" id="KW-1185">Reference proteome</keyword>
<dbReference type="SMART" id="SM00448">
    <property type="entry name" value="REC"/>
    <property type="match status" value="1"/>
</dbReference>
<evidence type="ECO:0000256" key="1">
    <source>
        <dbReference type="PROSITE-ProRule" id="PRU00169"/>
    </source>
</evidence>
<organism evidence="3 4">
    <name type="scientific">Litorilinea aerophila</name>
    <dbReference type="NCBI Taxonomy" id="1204385"/>
    <lineage>
        <taxon>Bacteria</taxon>
        <taxon>Bacillati</taxon>
        <taxon>Chloroflexota</taxon>
        <taxon>Caldilineae</taxon>
        <taxon>Caldilineales</taxon>
        <taxon>Caldilineaceae</taxon>
        <taxon>Litorilinea</taxon>
    </lineage>
</organism>